<dbReference type="AlphaFoldDB" id="Q6AQB1"/>
<dbReference type="KEGG" id="dps:DP0733"/>
<proteinExistence type="predicted"/>
<name>Q6AQB1_DESPS</name>
<reference evidence="2" key="1">
    <citation type="journal article" date="2004" name="Environ. Microbiol.">
        <title>The genome of Desulfotalea psychrophila, a sulfate-reducing bacterium from permanently cold Arctic sediments.</title>
        <authorList>
            <person name="Rabus R."/>
            <person name="Ruepp A."/>
            <person name="Frickey T."/>
            <person name="Rattei T."/>
            <person name="Fartmann B."/>
            <person name="Stark M."/>
            <person name="Bauer M."/>
            <person name="Zibat A."/>
            <person name="Lombardot T."/>
            <person name="Becker I."/>
            <person name="Amann J."/>
            <person name="Gellner K."/>
            <person name="Teeling H."/>
            <person name="Leuschner W.D."/>
            <person name="Gloeckner F.-O."/>
            <person name="Lupas A.N."/>
            <person name="Amann R."/>
            <person name="Klenk H.-P."/>
        </authorList>
    </citation>
    <scope>NUCLEOTIDE SEQUENCE [LARGE SCALE GENOMIC DNA]</scope>
    <source>
        <strain evidence="2">DSM 12343 / LSv54</strain>
    </source>
</reference>
<gene>
    <name evidence="1" type="ordered locus">DP0733</name>
</gene>
<keyword evidence="2" id="KW-1185">Reference proteome</keyword>
<evidence type="ECO:0000313" key="2">
    <source>
        <dbReference type="Proteomes" id="UP000000602"/>
    </source>
</evidence>
<evidence type="ECO:0000313" key="1">
    <source>
        <dbReference type="EMBL" id="CAG35462.1"/>
    </source>
</evidence>
<accession>Q6AQB1</accession>
<sequence length="217" mass="24781">MRVENDTDDNGGFVMDKQCEYICRSILGFDWQPKISPEAQAVLDGCATCLERMYILGACHSIDKIGLEESDYTDLVLESSTVVVGDQTYNGIWVVEPWSGWFLPDSVEPLVKGPEALLFVPRYKSPEQDITHAMALFYGEDKKNPRWSLRHIVDIDGREVDGDTRAKEILRDNGLPYKVERFYEEIDGPKIWFQRIILTDIMANNKESIEKNVNGVL</sequence>
<organism evidence="1 2">
    <name type="scientific">Desulfotalea psychrophila (strain LSv54 / DSM 12343)</name>
    <dbReference type="NCBI Taxonomy" id="177439"/>
    <lineage>
        <taxon>Bacteria</taxon>
        <taxon>Pseudomonadati</taxon>
        <taxon>Thermodesulfobacteriota</taxon>
        <taxon>Desulfobulbia</taxon>
        <taxon>Desulfobulbales</taxon>
        <taxon>Desulfocapsaceae</taxon>
        <taxon>Desulfotalea</taxon>
    </lineage>
</organism>
<dbReference type="HOGENOM" id="CLU_1270616_0_0_7"/>
<dbReference type="Proteomes" id="UP000000602">
    <property type="component" value="Chromosome"/>
</dbReference>
<protein>
    <submittedName>
        <fullName evidence="1">Uncharacterized protein</fullName>
    </submittedName>
</protein>
<dbReference type="EMBL" id="CR522870">
    <property type="protein sequence ID" value="CAG35462.1"/>
    <property type="molecule type" value="Genomic_DNA"/>
</dbReference>